<dbReference type="Gene3D" id="3.90.1580.10">
    <property type="entry name" value="paralog of FGE (formylglycine-generating enzyme)"/>
    <property type="match status" value="1"/>
</dbReference>
<dbReference type="PANTHER" id="PTHR23150">
    <property type="entry name" value="SULFATASE MODIFYING FACTOR 1, 2"/>
    <property type="match status" value="1"/>
</dbReference>
<organism evidence="3 4">
    <name type="scientific">Gordonia jinghuaiqii</name>
    <dbReference type="NCBI Taxonomy" id="2758710"/>
    <lineage>
        <taxon>Bacteria</taxon>
        <taxon>Bacillati</taxon>
        <taxon>Actinomycetota</taxon>
        <taxon>Actinomycetes</taxon>
        <taxon>Mycobacteriales</taxon>
        <taxon>Gordoniaceae</taxon>
        <taxon>Gordonia</taxon>
    </lineage>
</organism>
<dbReference type="InterPro" id="IPR042095">
    <property type="entry name" value="SUMF_sf"/>
</dbReference>
<accession>A0A7D7M056</accession>
<reference evidence="4" key="1">
    <citation type="submission" date="2020-07" db="EMBL/GenBank/DDBJ databases">
        <title>novel species isolated from the respiratory tract of Marmot.</title>
        <authorList>
            <person name="Zhang G."/>
        </authorList>
    </citation>
    <scope>NUCLEOTIDE SEQUENCE [LARGE SCALE GENOMIC DNA]</scope>
    <source>
        <strain evidence="4">686</strain>
    </source>
</reference>
<evidence type="ECO:0000256" key="1">
    <source>
        <dbReference type="SAM" id="MobiDB-lite"/>
    </source>
</evidence>
<feature type="compositionally biased region" description="Low complexity" evidence="1">
    <location>
        <begin position="10"/>
        <end position="26"/>
    </location>
</feature>
<name>A0A7D7M056_9ACTN</name>
<protein>
    <submittedName>
        <fullName evidence="3">Formylglycine-generating enzyme family protein</fullName>
    </submittedName>
</protein>
<dbReference type="AlphaFoldDB" id="A0A7D7M056"/>
<dbReference type="InterPro" id="IPR051043">
    <property type="entry name" value="Sulfatase_Mod_Factor_Kinase"/>
</dbReference>
<evidence type="ECO:0000313" key="3">
    <source>
        <dbReference type="EMBL" id="QMT02976.1"/>
    </source>
</evidence>
<dbReference type="Pfam" id="PF03781">
    <property type="entry name" value="FGE-sulfatase"/>
    <property type="match status" value="1"/>
</dbReference>
<evidence type="ECO:0000313" key="4">
    <source>
        <dbReference type="Proteomes" id="UP000515663"/>
    </source>
</evidence>
<evidence type="ECO:0000259" key="2">
    <source>
        <dbReference type="Pfam" id="PF03781"/>
    </source>
</evidence>
<dbReference type="InterPro" id="IPR016187">
    <property type="entry name" value="CTDL_fold"/>
</dbReference>
<feature type="region of interest" description="Disordered" evidence="1">
    <location>
        <begin position="1"/>
        <end position="47"/>
    </location>
</feature>
<dbReference type="EMBL" id="CP059491">
    <property type="protein sequence ID" value="QMT02976.1"/>
    <property type="molecule type" value="Genomic_DNA"/>
</dbReference>
<sequence>MSCCQPPGPASSESVSSEPASPESVSRTPVASRGTGEHPIDTVSVPAGRFAMGDAHDEGYRTDGETPVHDVELSGFSIDTTTVTNAAFALFVDATGHETDAERLGGSAVFHSYAAAPGEPVAATPWWLAVPGASWRRPAGPGSDLDGRSDHPVVHVSHHDALAYCAWAGRALPSEAQWEYAARGGLDGARFPWGDRSPTQENPRCNIFRGDFPDRPAAPVGTTPVRTFEANGYGLYQCAGNVWEWCADRFSARYYRNSDPVDPTGPDRGTVRVLRGGSHLCHDSYCRRYRVAARSHNTPDSTASNIGFRTVGKDQL</sequence>
<feature type="domain" description="Sulfatase-modifying factor enzyme-like" evidence="2">
    <location>
        <begin position="41"/>
        <end position="311"/>
    </location>
</feature>
<keyword evidence="4" id="KW-1185">Reference proteome</keyword>
<dbReference type="GO" id="GO:0120147">
    <property type="term" value="F:formylglycine-generating oxidase activity"/>
    <property type="evidence" value="ECO:0007669"/>
    <property type="project" value="TreeGrafter"/>
</dbReference>
<proteinExistence type="predicted"/>
<gene>
    <name evidence="3" type="ORF">H1R19_07615</name>
</gene>
<dbReference type="SUPFAM" id="SSF56436">
    <property type="entry name" value="C-type lectin-like"/>
    <property type="match status" value="1"/>
</dbReference>
<dbReference type="PANTHER" id="PTHR23150:SF19">
    <property type="entry name" value="FORMYLGLYCINE-GENERATING ENZYME"/>
    <property type="match status" value="1"/>
</dbReference>
<dbReference type="KEGG" id="gji:H1R19_07615"/>
<dbReference type="InterPro" id="IPR005532">
    <property type="entry name" value="SUMF_dom"/>
</dbReference>
<dbReference type="Proteomes" id="UP000515663">
    <property type="component" value="Chromosome"/>
</dbReference>